<dbReference type="KEGG" id="cag:Cagg_2150"/>
<dbReference type="STRING" id="326427.Cagg_2150"/>
<sequence length="337" mass="38013">MIDLQTLSGARVLITGGLGFIGSNLAHRLVELGAQVTLVDSLIPEYGGNLYNIAGIEDRVRVNIADVRDEYSMNYLVQGHDILFNLAGQTSHLDSMRNPYTDLDINCRAQLSILEACRKHNPRITVVYASTRQIYGKPDYLPVDERHLLHPVDVNGINKMAGEWYHILYNNVYGIRACALRLTNTYGPRMRVKDARQTFLGVWIRNVIEGKPIQVWGDGKQLRDFTYIDDCVDALLLAALHPAATGQIFNLGGLEVINLRDLAALTVEVAGGGSFEIIPYPPDRKPIDIGDYYADDRRIRQMLGWQPRIDLRTGLARTIAFYREHHQHYWDSVVEGV</sequence>
<dbReference type="Pfam" id="PF01370">
    <property type="entry name" value="Epimerase"/>
    <property type="match status" value="1"/>
</dbReference>
<evidence type="ECO:0000256" key="1">
    <source>
        <dbReference type="ARBA" id="ARBA00007637"/>
    </source>
</evidence>
<dbReference type="PANTHER" id="PTHR43000">
    <property type="entry name" value="DTDP-D-GLUCOSE 4,6-DEHYDRATASE-RELATED"/>
    <property type="match status" value="1"/>
</dbReference>
<accession>B8GCJ0</accession>
<dbReference type="HOGENOM" id="CLU_007383_1_7_0"/>
<dbReference type="EMBL" id="CP001337">
    <property type="protein sequence ID" value="ACL25034.1"/>
    <property type="molecule type" value="Genomic_DNA"/>
</dbReference>
<dbReference type="Gene3D" id="3.90.25.10">
    <property type="entry name" value="UDP-galactose 4-epimerase, domain 1"/>
    <property type="match status" value="1"/>
</dbReference>
<evidence type="ECO:0000313" key="3">
    <source>
        <dbReference type="EMBL" id="ACL25034.1"/>
    </source>
</evidence>
<dbReference type="InterPro" id="IPR001509">
    <property type="entry name" value="Epimerase_deHydtase"/>
</dbReference>
<feature type="domain" description="NAD-dependent epimerase/dehydratase" evidence="2">
    <location>
        <begin position="12"/>
        <end position="252"/>
    </location>
</feature>
<keyword evidence="4" id="KW-1185">Reference proteome</keyword>
<dbReference type="SUPFAM" id="SSF51735">
    <property type="entry name" value="NAD(P)-binding Rossmann-fold domains"/>
    <property type="match status" value="1"/>
</dbReference>
<evidence type="ECO:0000259" key="2">
    <source>
        <dbReference type="Pfam" id="PF01370"/>
    </source>
</evidence>
<name>B8GCJ0_CHLAD</name>
<comment type="similarity">
    <text evidence="1">Belongs to the NAD(P)-dependent epimerase/dehydratase family.</text>
</comment>
<dbReference type="InterPro" id="IPR036291">
    <property type="entry name" value="NAD(P)-bd_dom_sf"/>
</dbReference>
<dbReference type="OrthoDB" id="9803061at2"/>
<dbReference type="PRINTS" id="PR01713">
    <property type="entry name" value="NUCEPIMERASE"/>
</dbReference>
<gene>
    <name evidence="3" type="ordered locus">Cagg_2150</name>
</gene>
<evidence type="ECO:0000313" key="4">
    <source>
        <dbReference type="Proteomes" id="UP000002508"/>
    </source>
</evidence>
<reference evidence="3" key="1">
    <citation type="submission" date="2008-12" db="EMBL/GenBank/DDBJ databases">
        <title>Complete sequence of Chloroflexus aggregans DSM 9485.</title>
        <authorList>
            <consortium name="US DOE Joint Genome Institute"/>
            <person name="Lucas S."/>
            <person name="Copeland A."/>
            <person name="Lapidus A."/>
            <person name="Glavina del Rio T."/>
            <person name="Dalin E."/>
            <person name="Tice H."/>
            <person name="Pitluck S."/>
            <person name="Foster B."/>
            <person name="Larimer F."/>
            <person name="Land M."/>
            <person name="Hauser L."/>
            <person name="Kyrpides N."/>
            <person name="Mikhailova N."/>
            <person name="Bryant D."/>
            <person name="Richardson P."/>
        </authorList>
    </citation>
    <scope>NUCLEOTIDE SEQUENCE</scope>
    <source>
        <strain evidence="3">DSM 9485</strain>
    </source>
</reference>
<dbReference type="eggNOG" id="COG0451">
    <property type="taxonomic scope" value="Bacteria"/>
</dbReference>
<protein>
    <submittedName>
        <fullName evidence="3">NAD-dependent epimerase/dehydratase</fullName>
    </submittedName>
</protein>
<dbReference type="Proteomes" id="UP000002508">
    <property type="component" value="Chromosome"/>
</dbReference>
<dbReference type="RefSeq" id="WP_015940892.1">
    <property type="nucleotide sequence ID" value="NC_011831.1"/>
</dbReference>
<organism evidence="3 4">
    <name type="scientific">Chloroflexus aggregans (strain MD-66 / DSM 9485)</name>
    <dbReference type="NCBI Taxonomy" id="326427"/>
    <lineage>
        <taxon>Bacteria</taxon>
        <taxon>Bacillati</taxon>
        <taxon>Chloroflexota</taxon>
        <taxon>Chloroflexia</taxon>
        <taxon>Chloroflexales</taxon>
        <taxon>Chloroflexineae</taxon>
        <taxon>Chloroflexaceae</taxon>
        <taxon>Chloroflexus</taxon>
    </lineage>
</organism>
<proteinExistence type="inferred from homology"/>
<dbReference type="AlphaFoldDB" id="B8GCJ0"/>
<dbReference type="Gene3D" id="3.40.50.720">
    <property type="entry name" value="NAD(P)-binding Rossmann-like Domain"/>
    <property type="match status" value="1"/>
</dbReference>